<dbReference type="AlphaFoldDB" id="A0A0G4P8A1"/>
<reference evidence="1 2" key="1">
    <citation type="journal article" date="2014" name="Nat. Commun.">
        <title>Multiple recent horizontal transfers of a large genomic region in cheese making fungi.</title>
        <authorList>
            <person name="Cheeseman K."/>
            <person name="Ropars J."/>
            <person name="Renault P."/>
            <person name="Dupont J."/>
            <person name="Gouzy J."/>
            <person name="Branca A."/>
            <person name="Abraham A.L."/>
            <person name="Ceppi M."/>
            <person name="Conseiller E."/>
            <person name="Debuchy R."/>
            <person name="Malagnac F."/>
            <person name="Goarin A."/>
            <person name="Silar P."/>
            <person name="Lacoste S."/>
            <person name="Sallet E."/>
            <person name="Bensimon A."/>
            <person name="Giraud T."/>
            <person name="Brygoo Y."/>
        </authorList>
    </citation>
    <scope>NUCLEOTIDE SEQUENCE [LARGE SCALE GENOMIC DNA]</scope>
    <source>
        <strain evidence="2">FM 013</strain>
    </source>
</reference>
<protein>
    <submittedName>
        <fullName evidence="1">Str. FM013</fullName>
    </submittedName>
</protein>
<keyword evidence="2" id="KW-1185">Reference proteome</keyword>
<gene>
    <name evidence="1" type="ORF">PCAMFM013_S007g000516</name>
</gene>
<dbReference type="EMBL" id="HG793140">
    <property type="protein sequence ID" value="CRL22535.1"/>
    <property type="molecule type" value="Genomic_DNA"/>
</dbReference>
<proteinExistence type="predicted"/>
<evidence type="ECO:0000313" key="1">
    <source>
        <dbReference type="EMBL" id="CRL22535.1"/>
    </source>
</evidence>
<dbReference type="Proteomes" id="UP000053732">
    <property type="component" value="Unassembled WGS sequence"/>
</dbReference>
<organism evidence="1 2">
    <name type="scientific">Penicillium camemberti (strain FM 013)</name>
    <dbReference type="NCBI Taxonomy" id="1429867"/>
    <lineage>
        <taxon>Eukaryota</taxon>
        <taxon>Fungi</taxon>
        <taxon>Dikarya</taxon>
        <taxon>Ascomycota</taxon>
        <taxon>Pezizomycotina</taxon>
        <taxon>Eurotiomycetes</taxon>
        <taxon>Eurotiomycetidae</taxon>
        <taxon>Eurotiales</taxon>
        <taxon>Aspergillaceae</taxon>
        <taxon>Penicillium</taxon>
    </lineage>
</organism>
<name>A0A0G4P8A1_PENC3</name>
<evidence type="ECO:0000313" key="2">
    <source>
        <dbReference type="Proteomes" id="UP000053732"/>
    </source>
</evidence>
<sequence>MPRRLRKAKVHIARNSVPIAAAGVQINRTNFCPIIITDDDILQQKADQQKWKEGVQLVEDALEALGGTESGWQG</sequence>
<accession>A0A0G4P8A1</accession>